<feature type="region of interest" description="Disordered" evidence="1">
    <location>
        <begin position="1"/>
        <end position="22"/>
    </location>
</feature>
<dbReference type="OMA" id="WIDAERT"/>
<sequence length="557" mass="59749">MSMDGSIAMHREDKVPGDTRPVSSATACFRVNPLYSGMGSNGRKCSTVKIESPPNKMSETNKIGCGLISQSCITKNVTESKEDIMKNASFSQTLEVGSSGISQDAMTCSKEASPVFHMRPLHMSTGGADPCDSAVDGLKAEPSECSVDSPCWRGTSLSHLASVFDVLQTSNPQLINQESGAFGAGQKKSTSAVQHSEVLIASQNLDTIENKQNQSQSHVELSVSMKSGDIGTSQTKNSHKELESAKQCAAKCTTEQKHSLEVRDNSVKRSGLNFAAPDFVPASVGKLSNIKESASPTGRKMSGILKTMENLSEALRDSCSLDKIGLDEHEHTLLQSIIENLQTCLDQTIKGPIRDGASNKPGLRAPHSQSTILKSDAGNYKGSCTASGGKGITVNKPMGPSHVPNNFGNNSLTWSQPSCNNIPRMTSCEEHSQILVYKNLWIDAERANCKLKYLLKNNLMKIGPESSMAHVGGPRNPSIQACDFESAGPSSSYGGAISYSPTLSFRKDDPTEETSKAMSTGFLYTSDRIRLGDNNVPSCSESINSHPIRPKNFQADI</sequence>
<protein>
    <submittedName>
        <fullName evidence="2">Uncharacterized protein</fullName>
    </submittedName>
</protein>
<dbReference type="OrthoDB" id="611935at2759"/>
<reference evidence="2" key="2">
    <citation type="submission" date="2013-04" db="UniProtKB">
        <authorList>
            <consortium name="EnsemblPlants"/>
        </authorList>
    </citation>
    <scope>IDENTIFICATION</scope>
</reference>
<evidence type="ECO:0000256" key="1">
    <source>
        <dbReference type="SAM" id="MobiDB-lite"/>
    </source>
</evidence>
<feature type="region of interest" description="Disordered" evidence="1">
    <location>
        <begin position="538"/>
        <end position="557"/>
    </location>
</feature>
<keyword evidence="3" id="KW-1185">Reference proteome</keyword>
<dbReference type="GeneID" id="102700172"/>
<dbReference type="Proteomes" id="UP000006038">
    <property type="component" value="Chromosome 8"/>
</dbReference>
<dbReference type="KEGG" id="obr:102700172"/>
<organism evidence="2">
    <name type="scientific">Oryza brachyantha</name>
    <name type="common">malo sina</name>
    <dbReference type="NCBI Taxonomy" id="4533"/>
    <lineage>
        <taxon>Eukaryota</taxon>
        <taxon>Viridiplantae</taxon>
        <taxon>Streptophyta</taxon>
        <taxon>Embryophyta</taxon>
        <taxon>Tracheophyta</taxon>
        <taxon>Spermatophyta</taxon>
        <taxon>Magnoliopsida</taxon>
        <taxon>Liliopsida</taxon>
        <taxon>Poales</taxon>
        <taxon>Poaceae</taxon>
        <taxon>BOP clade</taxon>
        <taxon>Oryzoideae</taxon>
        <taxon>Oryzeae</taxon>
        <taxon>Oryzinae</taxon>
        <taxon>Oryza</taxon>
    </lineage>
</organism>
<reference evidence="2" key="1">
    <citation type="journal article" date="2013" name="Nat. Commun.">
        <title>Whole-genome sequencing of Oryza brachyantha reveals mechanisms underlying Oryza genome evolution.</title>
        <authorList>
            <person name="Chen J."/>
            <person name="Huang Q."/>
            <person name="Gao D."/>
            <person name="Wang J."/>
            <person name="Lang Y."/>
            <person name="Liu T."/>
            <person name="Li B."/>
            <person name="Bai Z."/>
            <person name="Luis Goicoechea J."/>
            <person name="Liang C."/>
            <person name="Chen C."/>
            <person name="Zhang W."/>
            <person name="Sun S."/>
            <person name="Liao Y."/>
            <person name="Zhang X."/>
            <person name="Yang L."/>
            <person name="Song C."/>
            <person name="Wang M."/>
            <person name="Shi J."/>
            <person name="Liu G."/>
            <person name="Liu J."/>
            <person name="Zhou H."/>
            <person name="Zhou W."/>
            <person name="Yu Q."/>
            <person name="An N."/>
            <person name="Chen Y."/>
            <person name="Cai Q."/>
            <person name="Wang B."/>
            <person name="Liu B."/>
            <person name="Min J."/>
            <person name="Huang Y."/>
            <person name="Wu H."/>
            <person name="Li Z."/>
            <person name="Zhang Y."/>
            <person name="Yin Y."/>
            <person name="Song W."/>
            <person name="Jiang J."/>
            <person name="Jackson S.A."/>
            <person name="Wing R.A."/>
            <person name="Wang J."/>
            <person name="Chen M."/>
        </authorList>
    </citation>
    <scope>NUCLEOTIDE SEQUENCE [LARGE SCALE GENOMIC DNA]</scope>
    <source>
        <strain evidence="2">cv. IRGC 101232</strain>
    </source>
</reference>
<dbReference type="PANTHER" id="PTHR34361">
    <property type="entry name" value="OS08G0157800 PROTEIN"/>
    <property type="match status" value="1"/>
</dbReference>
<dbReference type="AlphaFoldDB" id="J3MQJ3"/>
<dbReference type="Gramene" id="OB08G13720.1">
    <property type="protein sequence ID" value="OB08G13720.1"/>
    <property type="gene ID" value="OB08G13720"/>
</dbReference>
<dbReference type="PANTHER" id="PTHR34361:SF2">
    <property type="entry name" value="OS08G0157800 PROTEIN"/>
    <property type="match status" value="1"/>
</dbReference>
<dbReference type="RefSeq" id="XP_015695453.1">
    <property type="nucleotide sequence ID" value="XM_015839967.1"/>
</dbReference>
<name>J3MQJ3_ORYBR</name>
<accession>J3MQJ3</accession>
<dbReference type="EnsemblPlants" id="OB08G13720.1">
    <property type="protein sequence ID" value="OB08G13720.1"/>
    <property type="gene ID" value="OB08G13720"/>
</dbReference>
<evidence type="ECO:0000313" key="2">
    <source>
        <dbReference type="EnsemblPlants" id="OB08G13720.1"/>
    </source>
</evidence>
<evidence type="ECO:0000313" key="3">
    <source>
        <dbReference type="Proteomes" id="UP000006038"/>
    </source>
</evidence>
<gene>
    <name evidence="2" type="primary">LOC102700172</name>
</gene>
<dbReference type="eggNOG" id="ENOG502RM6I">
    <property type="taxonomic scope" value="Eukaryota"/>
</dbReference>
<proteinExistence type="predicted"/>
<dbReference type="HOGENOM" id="CLU_398167_0_0_1"/>